<evidence type="ECO:0000259" key="1">
    <source>
        <dbReference type="Pfam" id="PF01458"/>
    </source>
</evidence>
<organism evidence="2 3">
    <name type="scientific">Spiroplasma corruscae</name>
    <dbReference type="NCBI Taxonomy" id="216934"/>
    <lineage>
        <taxon>Bacteria</taxon>
        <taxon>Bacillati</taxon>
        <taxon>Mycoplasmatota</taxon>
        <taxon>Mollicutes</taxon>
        <taxon>Entomoplasmatales</taxon>
        <taxon>Spiroplasmataceae</taxon>
        <taxon>Spiroplasma</taxon>
    </lineage>
</organism>
<feature type="domain" description="SUF system FeS cluster assembly SufBD core" evidence="1">
    <location>
        <begin position="44"/>
        <end position="233"/>
    </location>
</feature>
<dbReference type="InterPro" id="IPR000825">
    <property type="entry name" value="SUF_FeS_clus_asmbl_SufBD_core"/>
</dbReference>
<dbReference type="PANTHER" id="PTHR43575">
    <property type="entry name" value="PROTEIN ABCI7, CHLOROPLASTIC"/>
    <property type="match status" value="1"/>
</dbReference>
<dbReference type="Proteomes" id="UP000203229">
    <property type="component" value="Chromosome"/>
</dbReference>
<gene>
    <name evidence="2" type="primary">sufD</name>
    <name evidence="2" type="ORF">SCORR_v1c02100</name>
</gene>
<evidence type="ECO:0000313" key="2">
    <source>
        <dbReference type="EMBL" id="ASP27985.1"/>
    </source>
</evidence>
<keyword evidence="3" id="KW-1185">Reference proteome</keyword>
<dbReference type="InterPro" id="IPR055346">
    <property type="entry name" value="Fe-S_cluster_assembly_SufBD"/>
</dbReference>
<evidence type="ECO:0000313" key="3">
    <source>
        <dbReference type="Proteomes" id="UP000203229"/>
    </source>
</evidence>
<dbReference type="GO" id="GO:0016226">
    <property type="term" value="P:iron-sulfur cluster assembly"/>
    <property type="evidence" value="ECO:0007669"/>
    <property type="project" value="InterPro"/>
</dbReference>
<sequence>MKKDFTNNNVNFIDLRNSRVEKVEITTEDEYLIYLEEINNNINFNFKEDIVVKVTLVFFNSNKKINNINYNINFNLEYSTKLNLYIANLGNYNVNEVLKINLLKEYARVEFYSATIVNKDFDKNTVVQVEHLARNTYSNIKVYYVLKDTSKGFVRCISNILKGSSGSEAHQELRLLLLDEKVKANSDPVLLIDENDIVASHANAIGMLDPDQVFYLLSRGLDKSSAQELIINGYFTPIFNNISNEELNNKLWEVLKGMI</sequence>
<dbReference type="SUPFAM" id="SSF101960">
    <property type="entry name" value="Stabilizer of iron transporter SufD"/>
    <property type="match status" value="1"/>
</dbReference>
<protein>
    <submittedName>
        <fullName evidence="2">FeS assembly protein SufD</fullName>
    </submittedName>
</protein>
<dbReference type="RefSeq" id="WP_094048311.1">
    <property type="nucleotide sequence ID" value="NZ_CP022535.1"/>
</dbReference>
<dbReference type="Pfam" id="PF01458">
    <property type="entry name" value="SUFBD_core"/>
    <property type="match status" value="1"/>
</dbReference>
<dbReference type="PANTHER" id="PTHR43575:SF1">
    <property type="entry name" value="PROTEIN ABCI7, CHLOROPLASTIC"/>
    <property type="match status" value="1"/>
</dbReference>
<accession>A0A222ENB1</accession>
<proteinExistence type="predicted"/>
<name>A0A222ENB1_9MOLU</name>
<dbReference type="AlphaFoldDB" id="A0A222ENB1"/>
<reference evidence="2 3" key="1">
    <citation type="submission" date="2017-07" db="EMBL/GenBank/DDBJ databases">
        <title>Complete genome sequence of Spiroplasma corruscae EC-1 (DSM 19793).</title>
        <authorList>
            <person name="Tsai Y.-M."/>
            <person name="Lo W.-S."/>
            <person name="Kuo C.-H."/>
        </authorList>
    </citation>
    <scope>NUCLEOTIDE SEQUENCE [LARGE SCALE GENOMIC DNA]</scope>
    <source>
        <strain evidence="2 3">EC-1</strain>
    </source>
</reference>
<dbReference type="InterPro" id="IPR037284">
    <property type="entry name" value="SUF_FeS_clus_asmbl_SufBD_sf"/>
</dbReference>
<dbReference type="EMBL" id="CP022535">
    <property type="protein sequence ID" value="ASP27985.1"/>
    <property type="molecule type" value="Genomic_DNA"/>
</dbReference>
<dbReference type="KEGG" id="scou:SCORR_v1c02100"/>
<dbReference type="OrthoDB" id="388236at2"/>